<comment type="caution">
    <text evidence="1">The sequence shown here is derived from an EMBL/GenBank/DDBJ whole genome shotgun (WGS) entry which is preliminary data.</text>
</comment>
<reference evidence="1 2" key="1">
    <citation type="submission" date="2024-05" db="EMBL/GenBank/DDBJ databases">
        <title>Genetic variation in Jamaican populations of the coffee berry borer (Hypothenemus hampei).</title>
        <authorList>
            <person name="Errbii M."/>
            <person name="Myrie A."/>
        </authorList>
    </citation>
    <scope>NUCLEOTIDE SEQUENCE [LARGE SCALE GENOMIC DNA]</scope>
    <source>
        <strain evidence="1">JA-Hopewell-2020-01-JO</strain>
        <tissue evidence="1">Whole body</tissue>
    </source>
</reference>
<name>A0ABD1EN05_HYPHA</name>
<proteinExistence type="predicted"/>
<dbReference type="EMBL" id="JBDJPC010000006">
    <property type="protein sequence ID" value="KAL1497884.1"/>
    <property type="molecule type" value="Genomic_DNA"/>
</dbReference>
<dbReference type="Proteomes" id="UP001566132">
    <property type="component" value="Unassembled WGS sequence"/>
</dbReference>
<keyword evidence="2" id="KW-1185">Reference proteome</keyword>
<sequence>MISESVVIDYKLKKKQKTGRMQDVMKKLMRLSSYEQGEPWDCKRLKCFQTISHLERCAILFDLSRQSEAQALYHDSTYKYKVRIKRNDVLKEMPVCCKAFLSILGIFKGKLEHLQKSLKLMGLPPKD</sequence>
<evidence type="ECO:0000313" key="1">
    <source>
        <dbReference type="EMBL" id="KAL1497884.1"/>
    </source>
</evidence>
<gene>
    <name evidence="1" type="ORF">ABEB36_008770</name>
</gene>
<accession>A0ABD1EN05</accession>
<protein>
    <submittedName>
        <fullName evidence="1">Uncharacterized protein</fullName>
    </submittedName>
</protein>
<organism evidence="1 2">
    <name type="scientific">Hypothenemus hampei</name>
    <name type="common">Coffee berry borer</name>
    <dbReference type="NCBI Taxonomy" id="57062"/>
    <lineage>
        <taxon>Eukaryota</taxon>
        <taxon>Metazoa</taxon>
        <taxon>Ecdysozoa</taxon>
        <taxon>Arthropoda</taxon>
        <taxon>Hexapoda</taxon>
        <taxon>Insecta</taxon>
        <taxon>Pterygota</taxon>
        <taxon>Neoptera</taxon>
        <taxon>Endopterygota</taxon>
        <taxon>Coleoptera</taxon>
        <taxon>Polyphaga</taxon>
        <taxon>Cucujiformia</taxon>
        <taxon>Curculionidae</taxon>
        <taxon>Scolytinae</taxon>
        <taxon>Hypothenemus</taxon>
    </lineage>
</organism>
<dbReference type="AlphaFoldDB" id="A0ABD1EN05"/>
<evidence type="ECO:0000313" key="2">
    <source>
        <dbReference type="Proteomes" id="UP001566132"/>
    </source>
</evidence>